<keyword evidence="2" id="KW-1185">Reference proteome</keyword>
<accession>A0ACC0LEX3</accession>
<evidence type="ECO:0000313" key="1">
    <source>
        <dbReference type="EMBL" id="KAI8526939.1"/>
    </source>
</evidence>
<comment type="caution">
    <text evidence="1">The sequence shown here is derived from an EMBL/GenBank/DDBJ whole genome shotgun (WGS) entry which is preliminary data.</text>
</comment>
<reference evidence="1" key="1">
    <citation type="submission" date="2022-02" db="EMBL/GenBank/DDBJ databases">
        <title>Plant Genome Project.</title>
        <authorList>
            <person name="Zhang R.-G."/>
        </authorList>
    </citation>
    <scope>NUCLEOTIDE SEQUENCE</scope>
    <source>
        <strain evidence="1">AT1</strain>
    </source>
</reference>
<organism evidence="1 2">
    <name type="scientific">Rhododendron molle</name>
    <name type="common">Chinese azalea</name>
    <name type="synonym">Azalea mollis</name>
    <dbReference type="NCBI Taxonomy" id="49168"/>
    <lineage>
        <taxon>Eukaryota</taxon>
        <taxon>Viridiplantae</taxon>
        <taxon>Streptophyta</taxon>
        <taxon>Embryophyta</taxon>
        <taxon>Tracheophyta</taxon>
        <taxon>Spermatophyta</taxon>
        <taxon>Magnoliopsida</taxon>
        <taxon>eudicotyledons</taxon>
        <taxon>Gunneridae</taxon>
        <taxon>Pentapetalae</taxon>
        <taxon>asterids</taxon>
        <taxon>Ericales</taxon>
        <taxon>Ericaceae</taxon>
        <taxon>Ericoideae</taxon>
        <taxon>Rhodoreae</taxon>
        <taxon>Rhododendron</taxon>
    </lineage>
</organism>
<protein>
    <submittedName>
        <fullName evidence="1">Uncharacterized protein</fullName>
    </submittedName>
</protein>
<dbReference type="Proteomes" id="UP001062846">
    <property type="component" value="Chromosome 12"/>
</dbReference>
<proteinExistence type="predicted"/>
<dbReference type="EMBL" id="CM046399">
    <property type="protein sequence ID" value="KAI8526939.1"/>
    <property type="molecule type" value="Genomic_DNA"/>
</dbReference>
<gene>
    <name evidence="1" type="ORF">RHMOL_Rhmol12G0037800</name>
</gene>
<name>A0ACC0LEX3_RHOML</name>
<evidence type="ECO:0000313" key="2">
    <source>
        <dbReference type="Proteomes" id="UP001062846"/>
    </source>
</evidence>
<sequence>MEGASQKAAVLLFGLLLVLIFQACNANICNVPVTDLMACRRAVALSRSGTPPPPTAKCCEACNAICNIPWKDLAACTPSIYPARQHRPPPLPPTAKCCDVISHSDLRCICSNKHNKAMQSIGIDMYLLFQVPAKCKIPYPPRC</sequence>